<evidence type="ECO:0000313" key="2">
    <source>
        <dbReference type="Proteomes" id="UP000078295"/>
    </source>
</evidence>
<reference evidence="1 2" key="1">
    <citation type="journal article" date="2016" name="Genome Biol. Evol.">
        <title>Comparative Genomic Analyses of the Moraxella catarrhalis Serosensitive and Seroresistant Lineages Demonstrate Their Independent Evolution.</title>
        <authorList>
            <person name="Earl J.P."/>
            <person name="de Vries S.P."/>
            <person name="Ahmed A."/>
            <person name="Powell E."/>
            <person name="Schultz M.P."/>
            <person name="Hermans P.W."/>
            <person name="Hill D.J."/>
            <person name="Zhou Z."/>
            <person name="Constantinidou C.I."/>
            <person name="Hu F.Z."/>
            <person name="Bootsma H.J."/>
            <person name="Ehrlich G.D."/>
        </authorList>
    </citation>
    <scope>NUCLEOTIDE SEQUENCE [LARGE SCALE GENOMIC DNA]</scope>
    <source>
        <strain evidence="1 2">F23</strain>
    </source>
</reference>
<dbReference type="EMBL" id="LXHQ01000016">
    <property type="protein sequence ID" value="OAV27079.1"/>
    <property type="molecule type" value="Genomic_DNA"/>
</dbReference>
<dbReference type="AlphaFoldDB" id="A0AB36DQM4"/>
<proteinExistence type="predicted"/>
<evidence type="ECO:0000313" key="1">
    <source>
        <dbReference type="EMBL" id="OAV27079.1"/>
    </source>
</evidence>
<organism evidence="1 2">
    <name type="scientific">Moraxella catarrhalis</name>
    <name type="common">Branhamella catarrhalis</name>
    <dbReference type="NCBI Taxonomy" id="480"/>
    <lineage>
        <taxon>Bacteria</taxon>
        <taxon>Pseudomonadati</taxon>
        <taxon>Pseudomonadota</taxon>
        <taxon>Gammaproteobacteria</taxon>
        <taxon>Moraxellales</taxon>
        <taxon>Moraxellaceae</taxon>
        <taxon>Moraxella</taxon>
    </lineage>
</organism>
<accession>A0AB36DQM4</accession>
<gene>
    <name evidence="1" type="ORF">AO370_0420</name>
</gene>
<sequence length="43" mass="4849">MTISIANIETNVVRFSIGYCWQMGLVILTCQFFKTLCGFNLTA</sequence>
<comment type="caution">
    <text evidence="1">The sequence shown here is derived from an EMBL/GenBank/DDBJ whole genome shotgun (WGS) entry which is preliminary data.</text>
</comment>
<name>A0AB36DQM4_MORCA</name>
<dbReference type="Proteomes" id="UP000078295">
    <property type="component" value="Unassembled WGS sequence"/>
</dbReference>
<protein>
    <submittedName>
        <fullName evidence="1">Uncharacterized protein</fullName>
    </submittedName>
</protein>